<gene>
    <name evidence="1" type="ORF">R3P82_16380</name>
</gene>
<sequence length="46" mass="4927">MPHPAFLGPISTAVMNLVDGLSRMNAPVEVITSLTMWAWDIADLGS</sequence>
<protein>
    <submittedName>
        <fullName evidence="1">Uncharacterized protein</fullName>
    </submittedName>
</protein>
<dbReference type="AlphaFoldDB" id="A0AAE4U694"/>
<name>A0AAE4U694_9ACTN</name>
<accession>A0AAE4U694</accession>
<dbReference type="Proteomes" id="UP001185873">
    <property type="component" value="Unassembled WGS sequence"/>
</dbReference>
<organism evidence="1 2">
    <name type="scientific">Dietzia maris</name>
    <dbReference type="NCBI Taxonomy" id="37915"/>
    <lineage>
        <taxon>Bacteria</taxon>
        <taxon>Bacillati</taxon>
        <taxon>Actinomycetota</taxon>
        <taxon>Actinomycetes</taxon>
        <taxon>Mycobacteriales</taxon>
        <taxon>Dietziaceae</taxon>
        <taxon>Dietzia</taxon>
    </lineage>
</organism>
<proteinExistence type="predicted"/>
<dbReference type="EMBL" id="JAWLKJ010000004">
    <property type="protein sequence ID" value="MDV6300687.1"/>
    <property type="molecule type" value="Genomic_DNA"/>
</dbReference>
<evidence type="ECO:0000313" key="2">
    <source>
        <dbReference type="Proteomes" id="UP001185873"/>
    </source>
</evidence>
<reference evidence="1" key="1">
    <citation type="submission" date="2023-10" db="EMBL/GenBank/DDBJ databases">
        <title>Development of a sustainable strategy for remediation of hydrocarbon-contaminated territories based on the waste exchange concept.</title>
        <authorList>
            <person name="Krivoruchko A."/>
        </authorList>
    </citation>
    <scope>NUCLEOTIDE SEQUENCE</scope>
    <source>
        <strain evidence="1">IEGM 1175</strain>
    </source>
</reference>
<dbReference type="RefSeq" id="WP_317471152.1">
    <property type="nucleotide sequence ID" value="NZ_JAWLKJ010000004.1"/>
</dbReference>
<comment type="caution">
    <text evidence="1">The sequence shown here is derived from an EMBL/GenBank/DDBJ whole genome shotgun (WGS) entry which is preliminary data.</text>
</comment>
<evidence type="ECO:0000313" key="1">
    <source>
        <dbReference type="EMBL" id="MDV6300687.1"/>
    </source>
</evidence>